<sequence>MAAYIILIREKLRDEEAMARYAKAAGDARGDHQITPLAFYGKHEVTEGADADGVVILSFPSMPEAKAWYDSPAYKEARAHRYQAADYRVIFVEGV</sequence>
<dbReference type="SUPFAM" id="SSF54909">
    <property type="entry name" value="Dimeric alpha+beta barrel"/>
    <property type="match status" value="1"/>
</dbReference>
<dbReference type="PANTHER" id="PTHR41521">
    <property type="match status" value="1"/>
</dbReference>
<gene>
    <name evidence="2" type="ORF">HHI_01965</name>
</gene>
<name>A0A059G0X8_9PROT</name>
<reference evidence="2 3" key="1">
    <citation type="submission" date="2013-04" db="EMBL/GenBank/DDBJ databases">
        <title>Hyphomonas hirschiana VP5 Genome Sequencing.</title>
        <authorList>
            <person name="Lai Q."/>
            <person name="Shao Z."/>
        </authorList>
    </citation>
    <scope>NUCLEOTIDE SEQUENCE [LARGE SCALE GENOMIC DNA]</scope>
    <source>
        <strain evidence="2 3">VP5</strain>
    </source>
</reference>
<dbReference type="Pfam" id="PF07045">
    <property type="entry name" value="DUF1330"/>
    <property type="match status" value="1"/>
</dbReference>
<dbReference type="RefSeq" id="WP_011645682.1">
    <property type="nucleotide sequence ID" value="NZ_ARYI01000001.1"/>
</dbReference>
<dbReference type="InterPro" id="IPR010753">
    <property type="entry name" value="DUF1330"/>
</dbReference>
<dbReference type="Proteomes" id="UP000025061">
    <property type="component" value="Unassembled WGS sequence"/>
</dbReference>
<evidence type="ECO:0000313" key="2">
    <source>
        <dbReference type="EMBL" id="KCZ96406.1"/>
    </source>
</evidence>
<dbReference type="PATRIC" id="fig|1280951.3.peg.394"/>
<evidence type="ECO:0000313" key="3">
    <source>
        <dbReference type="Proteomes" id="UP000025061"/>
    </source>
</evidence>
<dbReference type="AlphaFoldDB" id="A0A059G0X8"/>
<accession>A0A059G0X8</accession>
<comment type="caution">
    <text evidence="2">The sequence shown here is derived from an EMBL/GenBank/DDBJ whole genome shotgun (WGS) entry which is preliminary data.</text>
</comment>
<keyword evidence="3" id="KW-1185">Reference proteome</keyword>
<dbReference type="Gene3D" id="3.30.70.100">
    <property type="match status" value="1"/>
</dbReference>
<protein>
    <recommendedName>
        <fullName evidence="1">DUF1330 domain-containing protein</fullName>
    </recommendedName>
</protein>
<evidence type="ECO:0000259" key="1">
    <source>
        <dbReference type="Pfam" id="PF07045"/>
    </source>
</evidence>
<feature type="domain" description="DUF1330" evidence="1">
    <location>
        <begin position="3"/>
        <end position="95"/>
    </location>
</feature>
<organism evidence="2 3">
    <name type="scientific">Hyphomonas hirschiana VP5</name>
    <dbReference type="NCBI Taxonomy" id="1280951"/>
    <lineage>
        <taxon>Bacteria</taxon>
        <taxon>Pseudomonadati</taxon>
        <taxon>Pseudomonadota</taxon>
        <taxon>Alphaproteobacteria</taxon>
        <taxon>Hyphomonadales</taxon>
        <taxon>Hyphomonadaceae</taxon>
        <taxon>Hyphomonas</taxon>
    </lineage>
</organism>
<dbReference type="EMBL" id="ARYI01000001">
    <property type="protein sequence ID" value="KCZ96406.1"/>
    <property type="molecule type" value="Genomic_DNA"/>
</dbReference>
<dbReference type="PANTHER" id="PTHR41521:SF4">
    <property type="entry name" value="BLR0684 PROTEIN"/>
    <property type="match status" value="1"/>
</dbReference>
<dbReference type="InterPro" id="IPR011008">
    <property type="entry name" value="Dimeric_a/b-barrel"/>
</dbReference>
<dbReference type="OrthoDB" id="9806380at2"/>
<proteinExistence type="predicted"/>